<evidence type="ECO:0000256" key="1">
    <source>
        <dbReference type="ARBA" id="ARBA00010088"/>
    </source>
</evidence>
<dbReference type="EMBL" id="JAADYS010001890">
    <property type="protein sequence ID" value="KAF4460674.1"/>
    <property type="molecule type" value="Genomic_DNA"/>
</dbReference>
<feature type="domain" description="Peptidase S33 tripeptidyl aminopeptidase-like C-terminal" evidence="5">
    <location>
        <begin position="439"/>
        <end position="531"/>
    </location>
</feature>
<dbReference type="InterPro" id="IPR013595">
    <property type="entry name" value="Pept_S33_TAP-like_C"/>
</dbReference>
<name>A0A8H4L3S2_9HYPO</name>
<reference evidence="6 7" key="1">
    <citation type="submission" date="2020-01" db="EMBL/GenBank/DDBJ databases">
        <title>Identification and distribution of gene clusters putatively required for synthesis of sphingolipid metabolism inhibitors in phylogenetically diverse species of the filamentous fungus Fusarium.</title>
        <authorList>
            <person name="Kim H.-S."/>
            <person name="Busman M."/>
            <person name="Brown D.W."/>
            <person name="Divon H."/>
            <person name="Uhlig S."/>
            <person name="Proctor R.H."/>
        </authorList>
    </citation>
    <scope>NUCLEOTIDE SEQUENCE [LARGE SCALE GENOMIC DNA]</scope>
    <source>
        <strain evidence="6 7">NRRL 20459</strain>
    </source>
</reference>
<organism evidence="6 7">
    <name type="scientific">Fusarium albosuccineum</name>
    <dbReference type="NCBI Taxonomy" id="1237068"/>
    <lineage>
        <taxon>Eukaryota</taxon>
        <taxon>Fungi</taxon>
        <taxon>Dikarya</taxon>
        <taxon>Ascomycota</taxon>
        <taxon>Pezizomycotina</taxon>
        <taxon>Sordariomycetes</taxon>
        <taxon>Hypocreomycetidae</taxon>
        <taxon>Hypocreales</taxon>
        <taxon>Nectriaceae</taxon>
        <taxon>Fusarium</taxon>
        <taxon>Fusarium decemcellulare species complex</taxon>
    </lineage>
</organism>
<dbReference type="InterPro" id="IPR029058">
    <property type="entry name" value="AB_hydrolase_fold"/>
</dbReference>
<dbReference type="InterPro" id="IPR000073">
    <property type="entry name" value="AB_hydrolase_1"/>
</dbReference>
<dbReference type="Pfam" id="PF08386">
    <property type="entry name" value="Abhydrolase_4"/>
    <property type="match status" value="1"/>
</dbReference>
<evidence type="ECO:0000313" key="6">
    <source>
        <dbReference type="EMBL" id="KAF4460674.1"/>
    </source>
</evidence>
<protein>
    <submittedName>
        <fullName evidence="6">Ase</fullName>
    </submittedName>
</protein>
<dbReference type="PANTHER" id="PTHR43248">
    <property type="entry name" value="2-SUCCINYL-6-HYDROXY-2,4-CYCLOHEXADIENE-1-CARBOXYLATE SYNTHASE"/>
    <property type="match status" value="1"/>
</dbReference>
<evidence type="ECO:0000259" key="5">
    <source>
        <dbReference type="Pfam" id="PF08386"/>
    </source>
</evidence>
<sequence>MFTTLILLALAGSIMATPPSLRNVRSYDQPSTPKPVLNWGDCDPGLVITAQKLGLTTKASCANMTVPLDYTDTESNKTHTVEIVKIAARVEKPRGSIILNFGGPGGNGVQTLLTSPWYMNATGGEHDLISFEPRGTSQHFLRASCFDSPVERRFSQQSNPARHLLSGSKDENTVTTAWEHASASAKAFAELCASRLENVGPYVGTAFAARDIMSIVDALDEEKLNYWGISYGTVLGATLAGMFPDRMGRLVLDAVATPTTYYNSYYGPENYEALDALFKAMIEACVKAGPEGCPLASGNSTADALEQQVFDLFDSLKTQPLVWPGELVDFTQPSAGTYLDDTALRGWTISISYNPSNYHILLAAISGLLAGNVTAAAGARALAESSTEAVQGEALPAIYCSDRLSVRDPRPETARAAAAALKNVTTIGGMGIESMQLSTRCAHWKFDAKEHYRGSFDLDTSENPFLILGNTYDPVTPLSSAQRLASNWDGSVLVQLDGFGHGTASHPSKCIEKIVTSYFQDGDLPDDDIVCEPDESLADIITSSWQAVKDQI</sequence>
<keyword evidence="2" id="KW-0378">Hydrolase</keyword>
<dbReference type="PANTHER" id="PTHR43248:SF25">
    <property type="entry name" value="AB HYDROLASE-1 DOMAIN-CONTAINING PROTEIN-RELATED"/>
    <property type="match status" value="1"/>
</dbReference>
<dbReference type="Proteomes" id="UP000554235">
    <property type="component" value="Unassembled WGS sequence"/>
</dbReference>
<proteinExistence type="inferred from homology"/>
<dbReference type="Pfam" id="PF00561">
    <property type="entry name" value="Abhydrolase_1"/>
    <property type="match status" value="1"/>
</dbReference>
<comment type="caution">
    <text evidence="6">The sequence shown here is derived from an EMBL/GenBank/DDBJ whole genome shotgun (WGS) entry which is preliminary data.</text>
</comment>
<accession>A0A8H4L3S2</accession>
<gene>
    <name evidence="6" type="ORF">FALBO_12541</name>
</gene>
<comment type="similarity">
    <text evidence="1">Belongs to the peptidase S33 family.</text>
</comment>
<dbReference type="SUPFAM" id="SSF53474">
    <property type="entry name" value="alpha/beta-Hydrolases"/>
    <property type="match status" value="1"/>
</dbReference>
<dbReference type="AlphaFoldDB" id="A0A8H4L3S2"/>
<evidence type="ECO:0000313" key="7">
    <source>
        <dbReference type="Proteomes" id="UP000554235"/>
    </source>
</evidence>
<dbReference type="Gene3D" id="3.40.50.1820">
    <property type="entry name" value="alpha/beta hydrolase"/>
    <property type="match status" value="1"/>
</dbReference>
<dbReference type="GO" id="GO:0016787">
    <property type="term" value="F:hydrolase activity"/>
    <property type="evidence" value="ECO:0007669"/>
    <property type="project" value="UniProtKB-KW"/>
</dbReference>
<keyword evidence="3" id="KW-0732">Signal</keyword>
<keyword evidence="7" id="KW-1185">Reference proteome</keyword>
<dbReference type="InterPro" id="IPR051601">
    <property type="entry name" value="Serine_prot/Carboxylest_S33"/>
</dbReference>
<evidence type="ECO:0000259" key="4">
    <source>
        <dbReference type="Pfam" id="PF00561"/>
    </source>
</evidence>
<dbReference type="OrthoDB" id="425534at2759"/>
<feature type="signal peptide" evidence="3">
    <location>
        <begin position="1"/>
        <end position="16"/>
    </location>
</feature>
<evidence type="ECO:0000256" key="3">
    <source>
        <dbReference type="SAM" id="SignalP"/>
    </source>
</evidence>
<feature type="chain" id="PRO_5034381287" evidence="3">
    <location>
        <begin position="17"/>
        <end position="552"/>
    </location>
</feature>
<evidence type="ECO:0000256" key="2">
    <source>
        <dbReference type="ARBA" id="ARBA00022801"/>
    </source>
</evidence>
<feature type="domain" description="AB hydrolase-1" evidence="4">
    <location>
        <begin position="204"/>
        <end position="255"/>
    </location>
</feature>